<feature type="transmembrane region" description="Helical" evidence="1">
    <location>
        <begin position="113"/>
        <end position="131"/>
    </location>
</feature>
<dbReference type="RefSeq" id="WP_346052992.1">
    <property type="nucleotide sequence ID" value="NZ_JAYGII010000043.1"/>
</dbReference>
<evidence type="ECO:0000313" key="2">
    <source>
        <dbReference type="EMBL" id="MEA5446613.1"/>
    </source>
</evidence>
<feature type="transmembrane region" description="Helical" evidence="1">
    <location>
        <begin position="271"/>
        <end position="290"/>
    </location>
</feature>
<evidence type="ECO:0000256" key="1">
    <source>
        <dbReference type="SAM" id="Phobius"/>
    </source>
</evidence>
<protein>
    <submittedName>
        <fullName evidence="2">Sulfate/molybdate transporter</fullName>
    </submittedName>
</protein>
<feature type="transmembrane region" description="Helical" evidence="1">
    <location>
        <begin position="233"/>
        <end position="251"/>
    </location>
</feature>
<dbReference type="PANTHER" id="PTHR31970">
    <property type="match status" value="1"/>
</dbReference>
<keyword evidence="1" id="KW-0812">Transmembrane</keyword>
<feature type="transmembrane region" description="Helical" evidence="1">
    <location>
        <begin position="143"/>
        <end position="176"/>
    </location>
</feature>
<dbReference type="AlphaFoldDB" id="A0AAP6JGG8"/>
<feature type="transmembrane region" description="Helical" evidence="1">
    <location>
        <begin position="12"/>
        <end position="34"/>
    </location>
</feature>
<evidence type="ECO:0000313" key="3">
    <source>
        <dbReference type="Proteomes" id="UP001302316"/>
    </source>
</evidence>
<feature type="transmembrane region" description="Helical" evidence="1">
    <location>
        <begin position="302"/>
        <end position="322"/>
    </location>
</feature>
<proteinExistence type="predicted"/>
<dbReference type="PANTHER" id="PTHR31970:SF9">
    <property type="entry name" value="MOLYBDATE TRANSPORTER 2"/>
    <property type="match status" value="1"/>
</dbReference>
<dbReference type="Pfam" id="PF16983">
    <property type="entry name" value="MFS_MOT1"/>
    <property type="match status" value="2"/>
</dbReference>
<feature type="transmembrane region" description="Helical" evidence="1">
    <location>
        <begin position="40"/>
        <end position="58"/>
    </location>
</feature>
<gene>
    <name evidence="2" type="ORF">VCB98_12370</name>
</gene>
<accession>A0AAP6JGG8</accession>
<feature type="transmembrane region" description="Helical" evidence="1">
    <location>
        <begin position="70"/>
        <end position="101"/>
    </location>
</feature>
<feature type="transmembrane region" description="Helical" evidence="1">
    <location>
        <begin position="188"/>
        <end position="212"/>
    </location>
</feature>
<comment type="caution">
    <text evidence="2">The sequence shown here is derived from an EMBL/GenBank/DDBJ whole genome shotgun (WGS) entry which is preliminary data.</text>
</comment>
<keyword evidence="1" id="KW-1133">Transmembrane helix</keyword>
<keyword evidence="3" id="KW-1185">Reference proteome</keyword>
<dbReference type="Proteomes" id="UP001302316">
    <property type="component" value="Unassembled WGS sequence"/>
</dbReference>
<name>A0AAP6JGG8_9GAMM</name>
<organism evidence="2 3">
    <name type="scientific">Natronospira elongata</name>
    <dbReference type="NCBI Taxonomy" id="3110268"/>
    <lineage>
        <taxon>Bacteria</taxon>
        <taxon>Pseudomonadati</taxon>
        <taxon>Pseudomonadota</taxon>
        <taxon>Gammaproteobacteria</taxon>
        <taxon>Natronospirales</taxon>
        <taxon>Natronospiraceae</taxon>
        <taxon>Natronospira</taxon>
    </lineage>
</organism>
<dbReference type="GO" id="GO:0015098">
    <property type="term" value="F:molybdate ion transmembrane transporter activity"/>
    <property type="evidence" value="ECO:0007669"/>
    <property type="project" value="InterPro"/>
</dbReference>
<sequence length="378" mass="39558">MSIAPARLRARLGDFSGAFADGAVLFPLLLALAWQTGASVVIMLATTGAAYLVTGWLFRLPIPVQPLKSLSVMAIAAGASAQELQAAGLLLGAIYFSISFLNVNRLAGRIPDVLIHGFQLGLGILLLVTAVKLMGGTVQEMLLVAFAATLVIGITRYSGLPLLGLIAVAGLMWGIWHAEAPLGSGHEGGLRASIVALMVLPQIALTLTNSVLGTQRAAQAYYGEAAWRVNPRRLLTSLGLGNLIVGAVGGMPYCHGSGGVTAHYRGGARSWLSNVVMGNALLLLAALLLIGGGGLPEYPPALQALLLGVIGVFHIQLTYASWRKLDTALILVVMGTTALLAQSMLWVLVAGVIALSLRALYQRFTPRRDDTGRAIESD</sequence>
<feature type="transmembrane region" description="Helical" evidence="1">
    <location>
        <begin position="328"/>
        <end position="357"/>
    </location>
</feature>
<dbReference type="EMBL" id="JAYGII010000043">
    <property type="protein sequence ID" value="MEA5446613.1"/>
    <property type="molecule type" value="Genomic_DNA"/>
</dbReference>
<reference evidence="2 3" key="1">
    <citation type="submission" date="2023-12" db="EMBL/GenBank/DDBJ databases">
        <title>Whole-genome sequencing of halo(alkali)philic microorganisms from hypersaline lakes.</title>
        <authorList>
            <person name="Sorokin D.Y."/>
            <person name="Merkel A.Y."/>
            <person name="Messina E."/>
            <person name="Yakimov M."/>
        </authorList>
    </citation>
    <scope>NUCLEOTIDE SEQUENCE [LARGE SCALE GENOMIC DNA]</scope>
    <source>
        <strain evidence="2 3">AB-CW1</strain>
    </source>
</reference>
<dbReference type="InterPro" id="IPR031563">
    <property type="entry name" value="MOT1/MOT2"/>
</dbReference>
<keyword evidence="1" id="KW-0472">Membrane</keyword>